<evidence type="ECO:0000313" key="2">
    <source>
        <dbReference type="EMBL" id="MDR7151554.1"/>
    </source>
</evidence>
<dbReference type="SUPFAM" id="SSF53474">
    <property type="entry name" value="alpha/beta-Hydrolases"/>
    <property type="match status" value="1"/>
</dbReference>
<evidence type="ECO:0000259" key="1">
    <source>
        <dbReference type="Pfam" id="PF12697"/>
    </source>
</evidence>
<dbReference type="PANTHER" id="PTHR43798:SF33">
    <property type="entry name" value="HYDROLASE, PUTATIVE (AFU_ORTHOLOGUE AFUA_2G14860)-RELATED"/>
    <property type="match status" value="1"/>
</dbReference>
<name>A0ABU1WR85_9BURK</name>
<dbReference type="InterPro" id="IPR050266">
    <property type="entry name" value="AB_hydrolase_sf"/>
</dbReference>
<sequence>MIVFSHANSFPASTYAVLFRSLRARGFTVRAVDKYGHDPAYPVTSNWPHLVQQLADFAAPEIEQHGDGVWLVGHSLGGFLSLMCAARHPRLGGHPVKGVVLIDSPVLGGWRARTLEVIKRTQLVGSVSPGKVSRKRRAHWPDAQSAFEHFAHKKAFARWEPQVLRDYIDHGTRDVNTPQGPQRALDFERDIETAIYNTLPHNLDRLLRRHPLQCPVAFIGGTESLEMKQVGMAMTRKLVGKNHPERLIMVEGSHLFPMEHPQQTALAIEQALGNLATGPVAPR</sequence>
<dbReference type="InterPro" id="IPR000073">
    <property type="entry name" value="AB_hydrolase_1"/>
</dbReference>
<dbReference type="Pfam" id="PF12697">
    <property type="entry name" value="Abhydrolase_6"/>
    <property type="match status" value="1"/>
</dbReference>
<dbReference type="InterPro" id="IPR029058">
    <property type="entry name" value="AB_hydrolase_fold"/>
</dbReference>
<comment type="caution">
    <text evidence="2">The sequence shown here is derived from an EMBL/GenBank/DDBJ whole genome shotgun (WGS) entry which is preliminary data.</text>
</comment>
<dbReference type="EMBL" id="JAVDWU010000007">
    <property type="protein sequence ID" value="MDR7151554.1"/>
    <property type="molecule type" value="Genomic_DNA"/>
</dbReference>
<evidence type="ECO:0000313" key="3">
    <source>
        <dbReference type="Proteomes" id="UP001265700"/>
    </source>
</evidence>
<keyword evidence="3" id="KW-1185">Reference proteome</keyword>
<dbReference type="Proteomes" id="UP001265700">
    <property type="component" value="Unassembled WGS sequence"/>
</dbReference>
<dbReference type="PANTHER" id="PTHR43798">
    <property type="entry name" value="MONOACYLGLYCEROL LIPASE"/>
    <property type="match status" value="1"/>
</dbReference>
<gene>
    <name evidence="2" type="ORF">J2W49_003530</name>
</gene>
<protein>
    <submittedName>
        <fullName evidence="2">Pimeloyl-ACP methyl ester carboxylesterase</fullName>
    </submittedName>
</protein>
<organism evidence="2 3">
    <name type="scientific">Hydrogenophaga palleronii</name>
    <dbReference type="NCBI Taxonomy" id="65655"/>
    <lineage>
        <taxon>Bacteria</taxon>
        <taxon>Pseudomonadati</taxon>
        <taxon>Pseudomonadota</taxon>
        <taxon>Betaproteobacteria</taxon>
        <taxon>Burkholderiales</taxon>
        <taxon>Comamonadaceae</taxon>
        <taxon>Hydrogenophaga</taxon>
    </lineage>
</organism>
<accession>A0ABU1WR85</accession>
<reference evidence="2 3" key="1">
    <citation type="submission" date="2023-07" db="EMBL/GenBank/DDBJ databases">
        <title>Sorghum-associated microbial communities from plants grown in Nebraska, USA.</title>
        <authorList>
            <person name="Schachtman D."/>
        </authorList>
    </citation>
    <scope>NUCLEOTIDE SEQUENCE [LARGE SCALE GENOMIC DNA]</scope>
    <source>
        <strain evidence="2 3">4249</strain>
    </source>
</reference>
<dbReference type="Gene3D" id="3.40.50.1820">
    <property type="entry name" value="alpha/beta hydrolase"/>
    <property type="match status" value="1"/>
</dbReference>
<proteinExistence type="predicted"/>
<feature type="domain" description="AB hydrolase-1" evidence="1">
    <location>
        <begin position="2"/>
        <end position="265"/>
    </location>
</feature>